<gene>
    <name evidence="1" type="ORF">Tci_005753</name>
</gene>
<organism evidence="1">
    <name type="scientific">Tanacetum cinerariifolium</name>
    <name type="common">Dalmatian daisy</name>
    <name type="synonym">Chrysanthemum cinerariifolium</name>
    <dbReference type="NCBI Taxonomy" id="118510"/>
    <lineage>
        <taxon>Eukaryota</taxon>
        <taxon>Viridiplantae</taxon>
        <taxon>Streptophyta</taxon>
        <taxon>Embryophyta</taxon>
        <taxon>Tracheophyta</taxon>
        <taxon>Spermatophyta</taxon>
        <taxon>Magnoliopsida</taxon>
        <taxon>eudicotyledons</taxon>
        <taxon>Gunneridae</taxon>
        <taxon>Pentapetalae</taxon>
        <taxon>asterids</taxon>
        <taxon>campanulids</taxon>
        <taxon>Asterales</taxon>
        <taxon>Asteraceae</taxon>
        <taxon>Asteroideae</taxon>
        <taxon>Anthemideae</taxon>
        <taxon>Anthemidinae</taxon>
        <taxon>Tanacetum</taxon>
    </lineage>
</organism>
<evidence type="ECO:0000313" key="1">
    <source>
        <dbReference type="EMBL" id="GEU33775.1"/>
    </source>
</evidence>
<dbReference type="CDD" id="cd09272">
    <property type="entry name" value="RNase_HI_RT_Ty1"/>
    <property type="match status" value="1"/>
</dbReference>
<dbReference type="PANTHER" id="PTHR11439:SF489">
    <property type="entry name" value="RNA-DIRECTED DNA POLYMERASE"/>
    <property type="match status" value="1"/>
</dbReference>
<name>A0A6L2JCV3_TANCI</name>
<dbReference type="AlphaFoldDB" id="A0A6L2JCV3"/>
<reference evidence="1" key="1">
    <citation type="journal article" date="2019" name="Sci. Rep.">
        <title>Draft genome of Tanacetum cinerariifolium, the natural source of mosquito coil.</title>
        <authorList>
            <person name="Yamashiro T."/>
            <person name="Shiraishi A."/>
            <person name="Satake H."/>
            <person name="Nakayama K."/>
        </authorList>
    </citation>
    <scope>NUCLEOTIDE SEQUENCE</scope>
</reference>
<proteinExistence type="predicted"/>
<sequence length="92" mass="10123">MKQSTLSRSSAEAKYRSMASATYEVIRLSNLLSDMGVTGLLPVVIYCDNSSALEIVANPVFHEKSKHFEIDVHLVKEKVASGVIKTEKIHSS</sequence>
<protein>
    <submittedName>
        <fullName evidence="1">Ribonuclease H-like domain-containing protein</fullName>
    </submittedName>
</protein>
<dbReference type="EMBL" id="BKCJ010000502">
    <property type="protein sequence ID" value="GEU33775.1"/>
    <property type="molecule type" value="Genomic_DNA"/>
</dbReference>
<comment type="caution">
    <text evidence="1">The sequence shown here is derived from an EMBL/GenBank/DDBJ whole genome shotgun (WGS) entry which is preliminary data.</text>
</comment>
<dbReference type="PANTHER" id="PTHR11439">
    <property type="entry name" value="GAG-POL-RELATED RETROTRANSPOSON"/>
    <property type="match status" value="1"/>
</dbReference>
<accession>A0A6L2JCV3</accession>